<protein>
    <submittedName>
        <fullName evidence="1">2-dehydro-3-deoxygalactonokinase</fullName>
    </submittedName>
</protein>
<proteinExistence type="predicted"/>
<dbReference type="EMBL" id="QAOG01000001">
    <property type="protein sequence ID" value="PTQ62472.1"/>
    <property type="molecule type" value="Genomic_DNA"/>
</dbReference>
<keyword evidence="1" id="KW-0808">Transferase</keyword>
<dbReference type="InterPro" id="IPR042258">
    <property type="entry name" value="DGOK_N"/>
</dbReference>
<evidence type="ECO:0000313" key="2">
    <source>
        <dbReference type="Proteomes" id="UP000244189"/>
    </source>
</evidence>
<comment type="caution">
    <text evidence="1">The sequence shown here is derived from an EMBL/GenBank/DDBJ whole genome shotgun (WGS) entry which is preliminary data.</text>
</comment>
<dbReference type="GO" id="GO:0008671">
    <property type="term" value="F:2-dehydro-3-deoxygalactonokinase activity"/>
    <property type="evidence" value="ECO:0007669"/>
    <property type="project" value="InterPro"/>
</dbReference>
<dbReference type="Gene3D" id="3.30.420.300">
    <property type="entry name" value="2-keto-3-deoxy-galactonokinase, substrate binding domain"/>
    <property type="match status" value="1"/>
</dbReference>
<organism evidence="1 2">
    <name type="scientific">Sphingomonas aurantiaca</name>
    <dbReference type="NCBI Taxonomy" id="185949"/>
    <lineage>
        <taxon>Bacteria</taxon>
        <taxon>Pseudomonadati</taxon>
        <taxon>Pseudomonadota</taxon>
        <taxon>Alphaproteobacteria</taxon>
        <taxon>Sphingomonadales</taxon>
        <taxon>Sphingomonadaceae</taxon>
        <taxon>Sphingomonas</taxon>
    </lineage>
</organism>
<dbReference type="InterPro" id="IPR042257">
    <property type="entry name" value="DGOK_C"/>
</dbReference>
<dbReference type="Proteomes" id="UP000244189">
    <property type="component" value="Unassembled WGS sequence"/>
</dbReference>
<dbReference type="InterPro" id="IPR007729">
    <property type="entry name" value="DGOK"/>
</dbReference>
<dbReference type="AlphaFoldDB" id="A0A2T5GT24"/>
<sequence length="297" mass="30512">MRRDGSKVATMTSFIAVDWGTSNRRAFRIEDGQVVASERDDRGAASVAAADYPAEVAGIRQRLGDLPMLLAGMVGSNIGWRSVTYVAAPAGLADVAAALDWVDDRTAIVPGLSYRDGVHADVMRGEEVQLLGAVAAGLVPAEALLCQPGTHCKWATVERGAITRFTTAMTGELFALLRTHGVLARQLGHPVEPGAAFLAGVAEGAKRDLAASLFAIRARGVLGLADDADAASFASGLLIGADTAARIESGTTVHILADPALGALYAGAIDALGGTSHAIDSQAAFVAGITRIKDLAA</sequence>
<keyword evidence="1" id="KW-0418">Kinase</keyword>
<dbReference type="Gene3D" id="3.30.420.310">
    <property type="entry name" value="2-keto-3-deoxy-galactonokinase, C-terminal domain"/>
    <property type="match status" value="1"/>
</dbReference>
<dbReference type="GO" id="GO:0034194">
    <property type="term" value="P:D-galactonate catabolic process"/>
    <property type="evidence" value="ECO:0007669"/>
    <property type="project" value="InterPro"/>
</dbReference>
<keyword evidence="2" id="KW-1185">Reference proteome</keyword>
<name>A0A2T5GT24_9SPHN</name>
<gene>
    <name evidence="1" type="ORF">C8J26_0752</name>
</gene>
<accession>A0A2T5GT24</accession>
<dbReference type="Pfam" id="PF05035">
    <property type="entry name" value="DGOK"/>
    <property type="match status" value="1"/>
</dbReference>
<evidence type="ECO:0000313" key="1">
    <source>
        <dbReference type="EMBL" id="PTQ62472.1"/>
    </source>
</evidence>
<reference evidence="1 2" key="1">
    <citation type="submission" date="2018-04" db="EMBL/GenBank/DDBJ databases">
        <title>Genomic Encyclopedia of Type Strains, Phase III (KMG-III): the genomes of soil and plant-associated and newly described type strains.</title>
        <authorList>
            <person name="Whitman W."/>
        </authorList>
    </citation>
    <scope>NUCLEOTIDE SEQUENCE [LARGE SCALE GENOMIC DNA]</scope>
    <source>
        <strain evidence="1 2">MA101b</strain>
    </source>
</reference>